<evidence type="ECO:0000313" key="5">
    <source>
        <dbReference type="Proteomes" id="UP000515140"/>
    </source>
</evidence>
<dbReference type="PANTHER" id="PTHR45532">
    <property type="entry name" value="WD REPEAT-CONTAINING PROTEIN 97"/>
    <property type="match status" value="1"/>
</dbReference>
<dbReference type="RefSeq" id="XP_020850541.1">
    <property type="nucleotide sequence ID" value="XM_020994882.1"/>
</dbReference>
<feature type="compositionally biased region" description="Polar residues" evidence="4">
    <location>
        <begin position="36"/>
        <end position="48"/>
    </location>
</feature>
<keyword evidence="5" id="KW-1185">Reference proteome</keyword>
<dbReference type="InterPro" id="IPR036322">
    <property type="entry name" value="WD40_repeat_dom_sf"/>
</dbReference>
<evidence type="ECO:0000256" key="1">
    <source>
        <dbReference type="ARBA" id="ARBA00022574"/>
    </source>
</evidence>
<feature type="compositionally biased region" description="Basic residues" evidence="4">
    <location>
        <begin position="1401"/>
        <end position="1434"/>
    </location>
</feature>
<feature type="compositionally biased region" description="Basic and acidic residues" evidence="4">
    <location>
        <begin position="1"/>
        <end position="15"/>
    </location>
</feature>
<name>A0A6P5L4L3_PHACI</name>
<dbReference type="InterPro" id="IPR020472">
    <property type="entry name" value="WD40_PAC1"/>
</dbReference>
<evidence type="ECO:0000256" key="4">
    <source>
        <dbReference type="SAM" id="MobiDB-lite"/>
    </source>
</evidence>
<feature type="repeat" description="WD" evidence="3">
    <location>
        <begin position="299"/>
        <end position="331"/>
    </location>
</feature>
<dbReference type="RefSeq" id="XP_020850540.1">
    <property type="nucleotide sequence ID" value="XM_020994881.1"/>
</dbReference>
<dbReference type="SUPFAM" id="SSF50978">
    <property type="entry name" value="WD40 repeat-like"/>
    <property type="match status" value="1"/>
</dbReference>
<proteinExistence type="predicted"/>
<feature type="compositionally biased region" description="Low complexity" evidence="4">
    <location>
        <begin position="1435"/>
        <end position="1454"/>
    </location>
</feature>
<dbReference type="PRINTS" id="PR00320">
    <property type="entry name" value="GPROTEINBRPT"/>
</dbReference>
<feature type="compositionally biased region" description="Polar residues" evidence="4">
    <location>
        <begin position="1488"/>
        <end position="1497"/>
    </location>
</feature>
<dbReference type="PROSITE" id="PS50082">
    <property type="entry name" value="WD_REPEATS_2"/>
    <property type="match status" value="2"/>
</dbReference>
<dbReference type="InterPro" id="IPR015943">
    <property type="entry name" value="WD40/YVTN_repeat-like_dom_sf"/>
</dbReference>
<dbReference type="PROSITE" id="PS50294">
    <property type="entry name" value="WD_REPEATS_REGION"/>
    <property type="match status" value="2"/>
</dbReference>
<dbReference type="PROSITE" id="PS00678">
    <property type="entry name" value="WD_REPEATS_1"/>
    <property type="match status" value="1"/>
</dbReference>
<evidence type="ECO:0000313" key="6">
    <source>
        <dbReference type="RefSeq" id="XP_020850540.1"/>
    </source>
</evidence>
<feature type="repeat" description="WD" evidence="3">
    <location>
        <begin position="340"/>
        <end position="381"/>
    </location>
</feature>
<dbReference type="GeneID" id="110214148"/>
<feature type="compositionally biased region" description="Low complexity" evidence="4">
    <location>
        <begin position="1498"/>
        <end position="1520"/>
    </location>
</feature>
<dbReference type="InterPro" id="IPR019775">
    <property type="entry name" value="WD40_repeat_CS"/>
</dbReference>
<sequence length="1520" mass="170348">MDPKKPEADKLKGQSDSKANQPEMAEEWPQQKEAENQGSGQIQSVEDVTTTTTTTTTTTGSFSSNELWWSIMPFSRARRLWLVLRDGLYRIVERMKRAEMQVAHLTHGLESLRRLEVPAGLLAVAQDQESSRLVLLDGASQLYLHAEDGWARGHTCAPADLTGLVALVGFQHLGQNPGRFIGWGPEGMVVLNENLKLLSRNFLERSRLPVCCALLPGKGMVAIGEEGGGLSIWEFRRGGQRLVLAATLPALPSQGQPCAVSRMALDVAPHGVFPRCFAVCGAELLTYDLATCSIIDVRRKLHKTIISDVVYCEAAEAVVTASRDSTVKVWDADWQIRSVFVGHTGPVTALAMLPGSVLVLSASQDMTLRTWNLETAQQVGEVSLRNHSETLSGVRQDIANEDEMSPPSTPSNYSETVCRLWAPARRGAPVLVQGLAYLELWVVCELHSPLVALSSPVQGLELAPPPPQPDRDVLPQRIVGRCTDSTVRIFSAVTGTMISALLLAPGEMAAATAYCMPREVLLVLTHEGVLLRANAARYPMPVVRRMQSPQPPDARPCCLHLISHIADPTRAYSSWASVRNRGGELRRKSWLGTTWEDRNRFLPVLGYTDGTIAVLDWQSFRKLFHIEAHGPGSTTTIASSLQSLVTSGTDMTVKMWRIFPYSDDSLTLLRTFFCYQSTVALCALGSRVTVAFEDPSSATYSLVQYGTSDNNDIRHDHCPQDDPTDHITGLCCCPYLKLYACSSLDCTVRIWTQDNKLLRVMHLNMSPETITFCNDKGDLIFSFGSHLRLLSHKLYLPTSYLVKVLCRKVPNPKDDPSLPLTDPELLTSEELKRLKDFQALPSVRMKKVIRQEYLEAENRQREIDEACAKLAARDEELRSLALGQVEPLTQMLFTPQLRLEAFHNYLQVIYGSRLDDVSKEEDEALNTFGSGSEERKPLSSIPLSQRILQPSTEISGFFPSTTQPRPSSTESKMPPLIQFPGYIPNSVAVQQLWPKTELKGVGQLVNLKSESFEILEYEMDTMWLPWGTSKKKEKAWLKKALGLEPSLIQDTTFQSDSSFVQQEIFPEGIVSEELHEKESEKELEKEQMVPEITVTLELRSKLEEFFSSLDTSETWDPGSTYVSDKGAHPISEFLISLLNKVWFQKYFHDFDFEEIIVSEGLREKASREKKQPKKQEKEQLVPEAYPECFTVEGVAILLLKILERATWEDGTEALMMLTEMMPWLGNEFRKRLQQLLLKLLNKDPPPNLVDKIEKKFVMTALQVLMIVSLGSRDMVLELMSYFLYSPPRCRPMLKKLLEQLGLKDPHNFLFKEMVTWAEGKDLTNKAGLRGRCGQKLELMIKNLQIHLKQDLLMPTWKKYDEISVSPQEHRSRESLSPVLPTTKTELPYIKFPRPPTPASSAKHRRIFPSRPKHPLQHSLKSRKHSPKLSPKHSPKLSSKLSTKLSSKLSTHLSPELSPKHSLKLSPDLSIATPFSSLLILSAAPARQSLSLKSQHPQSLGLSPRLPLDSLLSASPFPREG</sequence>
<dbReference type="CTD" id="340390"/>
<dbReference type="InterPro" id="IPR001680">
    <property type="entry name" value="WD40_rpt"/>
</dbReference>
<evidence type="ECO:0000256" key="3">
    <source>
        <dbReference type="PROSITE-ProRule" id="PRU00221"/>
    </source>
</evidence>
<keyword evidence="2" id="KW-0677">Repeat</keyword>
<dbReference type="Proteomes" id="UP000515140">
    <property type="component" value="Unplaced"/>
</dbReference>
<dbReference type="SMART" id="SM00320">
    <property type="entry name" value="WD40"/>
    <property type="match status" value="4"/>
</dbReference>
<feature type="compositionally biased region" description="Low complexity" evidence="4">
    <location>
        <begin position="49"/>
        <end position="59"/>
    </location>
</feature>
<dbReference type="Pfam" id="PF00400">
    <property type="entry name" value="WD40"/>
    <property type="match status" value="3"/>
</dbReference>
<feature type="region of interest" description="Disordered" evidence="4">
    <location>
        <begin position="1386"/>
        <end position="1463"/>
    </location>
</feature>
<dbReference type="Gene3D" id="2.130.10.10">
    <property type="entry name" value="YVTN repeat-like/Quinoprotein amine dehydrogenase"/>
    <property type="match status" value="2"/>
</dbReference>
<organism evidence="5 7">
    <name type="scientific">Phascolarctos cinereus</name>
    <name type="common">Koala</name>
    <dbReference type="NCBI Taxonomy" id="38626"/>
    <lineage>
        <taxon>Eukaryota</taxon>
        <taxon>Metazoa</taxon>
        <taxon>Chordata</taxon>
        <taxon>Craniata</taxon>
        <taxon>Vertebrata</taxon>
        <taxon>Euteleostomi</taxon>
        <taxon>Mammalia</taxon>
        <taxon>Metatheria</taxon>
        <taxon>Diprotodontia</taxon>
        <taxon>Phascolarctidae</taxon>
        <taxon>Phascolarctos</taxon>
    </lineage>
</organism>
<feature type="region of interest" description="Disordered" evidence="4">
    <location>
        <begin position="1488"/>
        <end position="1520"/>
    </location>
</feature>
<dbReference type="KEGG" id="pcw:110214148"/>
<feature type="region of interest" description="Disordered" evidence="4">
    <location>
        <begin position="1"/>
        <end position="59"/>
    </location>
</feature>
<reference evidence="6 7" key="1">
    <citation type="submission" date="2025-04" db="UniProtKB">
        <authorList>
            <consortium name="RefSeq"/>
        </authorList>
    </citation>
    <scope>IDENTIFICATION</scope>
    <source>
        <tissue evidence="6 7">Spleen</tissue>
    </source>
</reference>
<protein>
    <submittedName>
        <fullName evidence="6 7">WD repeat-containing protein 97 isoform X1</fullName>
    </submittedName>
</protein>
<accession>A0A6P5L4L3</accession>
<evidence type="ECO:0000256" key="2">
    <source>
        <dbReference type="ARBA" id="ARBA00022737"/>
    </source>
</evidence>
<keyword evidence="1 3" id="KW-0853">WD repeat</keyword>
<evidence type="ECO:0000313" key="7">
    <source>
        <dbReference type="RefSeq" id="XP_020850541.1"/>
    </source>
</evidence>
<gene>
    <name evidence="6 7" type="primary">WDR97</name>
</gene>
<dbReference type="PANTHER" id="PTHR45532:SF1">
    <property type="entry name" value="WD REPEAT-CONTAINING PROTEIN 97"/>
    <property type="match status" value="1"/>
</dbReference>